<comment type="caution">
    <text evidence="2">The sequence shown here is derived from an EMBL/GenBank/DDBJ whole genome shotgun (WGS) entry which is preliminary data.</text>
</comment>
<evidence type="ECO:0000256" key="1">
    <source>
        <dbReference type="SAM" id="MobiDB-lite"/>
    </source>
</evidence>
<evidence type="ECO:0000313" key="3">
    <source>
        <dbReference type="Proteomes" id="UP000317940"/>
    </source>
</evidence>
<dbReference type="RefSeq" id="WP_145910133.1">
    <property type="nucleotide sequence ID" value="NZ_BAAAMZ010000009.1"/>
</dbReference>
<accession>A0A561T6Y7</accession>
<organism evidence="2 3">
    <name type="scientific">Kitasatospora viridis</name>
    <dbReference type="NCBI Taxonomy" id="281105"/>
    <lineage>
        <taxon>Bacteria</taxon>
        <taxon>Bacillati</taxon>
        <taxon>Actinomycetota</taxon>
        <taxon>Actinomycetes</taxon>
        <taxon>Kitasatosporales</taxon>
        <taxon>Streptomycetaceae</taxon>
        <taxon>Kitasatospora</taxon>
    </lineage>
</organism>
<dbReference type="Proteomes" id="UP000317940">
    <property type="component" value="Unassembled WGS sequence"/>
</dbReference>
<dbReference type="AlphaFoldDB" id="A0A561T6Y7"/>
<reference evidence="2 3" key="1">
    <citation type="submission" date="2019-06" db="EMBL/GenBank/DDBJ databases">
        <title>Sequencing the genomes of 1000 actinobacteria strains.</title>
        <authorList>
            <person name="Klenk H.-P."/>
        </authorList>
    </citation>
    <scope>NUCLEOTIDE SEQUENCE [LARGE SCALE GENOMIC DNA]</scope>
    <source>
        <strain evidence="2 3">DSM 44826</strain>
    </source>
</reference>
<protein>
    <submittedName>
        <fullName evidence="2">Uncharacterized protein</fullName>
    </submittedName>
</protein>
<proteinExistence type="predicted"/>
<gene>
    <name evidence="2" type="ORF">FHX73_14350</name>
</gene>
<dbReference type="EMBL" id="VIWT01000004">
    <property type="protein sequence ID" value="TWF82868.1"/>
    <property type="molecule type" value="Genomic_DNA"/>
</dbReference>
<feature type="region of interest" description="Disordered" evidence="1">
    <location>
        <begin position="1"/>
        <end position="20"/>
    </location>
</feature>
<name>A0A561T6Y7_9ACTN</name>
<keyword evidence="3" id="KW-1185">Reference proteome</keyword>
<evidence type="ECO:0000313" key="2">
    <source>
        <dbReference type="EMBL" id="TWF82868.1"/>
    </source>
</evidence>
<sequence length="70" mass="7333">MTDSRSGPTPAAPTPAPRHGSRVLAALDQHLAPWTGVAARVASRLVAAEDEALAARRENVAQPESTHPDE</sequence>